<reference evidence="2 3" key="1">
    <citation type="submission" date="2016-12" db="EMBL/GenBank/DDBJ databases">
        <authorList>
            <person name="Song W.-J."/>
            <person name="Kurnit D.M."/>
        </authorList>
    </citation>
    <scope>NUCLEOTIDE SEQUENCE [LARGE SCALE GENOMIC DNA]</scope>
    <source>
        <strain evidence="2 3">CECT 9026</strain>
    </source>
</reference>
<organism evidence="2 3">
    <name type="scientific">Vibrio spartinae</name>
    <dbReference type="NCBI Taxonomy" id="1918945"/>
    <lineage>
        <taxon>Bacteria</taxon>
        <taxon>Pseudomonadati</taxon>
        <taxon>Pseudomonadota</taxon>
        <taxon>Gammaproteobacteria</taxon>
        <taxon>Vibrionales</taxon>
        <taxon>Vibrionaceae</taxon>
        <taxon>Vibrio</taxon>
    </lineage>
</organism>
<dbReference type="AlphaFoldDB" id="A0A1N6M9T4"/>
<dbReference type="OrthoDB" id="5879179at2"/>
<dbReference type="EMBL" id="FSSB01000028">
    <property type="protein sequence ID" value="SIO96212.1"/>
    <property type="molecule type" value="Genomic_DNA"/>
</dbReference>
<dbReference type="RefSeq" id="WP_074374657.1">
    <property type="nucleotide sequence ID" value="NZ_AP024907.1"/>
</dbReference>
<evidence type="ECO:0000313" key="1">
    <source>
        <dbReference type="EMBL" id="QMV15952.1"/>
    </source>
</evidence>
<sequence>MGTMSELKENESGVDDVLFWCHVVSQCSVPTSGELSPAEKDALHRAIMALHTTTTLYTNSVTETAVSEVI</sequence>
<evidence type="ECO:0000313" key="3">
    <source>
        <dbReference type="Proteomes" id="UP000184774"/>
    </source>
</evidence>
<keyword evidence="4" id="KW-1185">Reference proteome</keyword>
<evidence type="ECO:0000313" key="4">
    <source>
        <dbReference type="Proteomes" id="UP000515264"/>
    </source>
</evidence>
<reference evidence="1 4" key="3">
    <citation type="journal article" date="2020" name="J. Nat. Prod.">
        <title>Genomics-Metabolomics Profiling Disclosed Marine Vibrio spartinae 3.6 as a Producer of a New Branched Side Chain Prodigiosin.</title>
        <authorList>
            <person name="Vitale G.A."/>
            <person name="Sciarretta M."/>
            <person name="Palma Esposito F."/>
            <person name="January G.G."/>
            <person name="Giaccio M."/>
            <person name="Bunk B."/>
            <person name="Sproer C."/>
            <person name="Bajerski F."/>
            <person name="Power D."/>
            <person name="Festa C."/>
            <person name="Monti M.C."/>
            <person name="D'Auria M.V."/>
            <person name="de Pascale D."/>
        </authorList>
    </citation>
    <scope>NUCLEOTIDE SEQUENCE [LARGE SCALE GENOMIC DNA]</scope>
    <source>
        <strain evidence="1 4">3.6</strain>
    </source>
</reference>
<name>A0A1N6M9T4_9VIBR</name>
<gene>
    <name evidence="2" type="ORF">VSP9026_03994</name>
    <name evidence="1" type="ORF">Vspart_03326</name>
</gene>
<protein>
    <submittedName>
        <fullName evidence="2">Uncharacterized protein</fullName>
    </submittedName>
</protein>
<evidence type="ECO:0000313" key="2">
    <source>
        <dbReference type="EMBL" id="SIO96212.1"/>
    </source>
</evidence>
<dbReference type="EMBL" id="CP046268">
    <property type="protein sequence ID" value="QMV15952.1"/>
    <property type="molecule type" value="Genomic_DNA"/>
</dbReference>
<proteinExistence type="predicted"/>
<accession>A0A1N6M9T4</accession>
<reference evidence="1" key="2">
    <citation type="submission" date="2019-11" db="EMBL/GenBank/DDBJ databases">
        <authorList>
            <person name="January G."/>
            <person name="Bunk B."/>
        </authorList>
    </citation>
    <scope>NUCLEOTIDE SEQUENCE</scope>
    <source>
        <strain evidence="1">3.6</strain>
    </source>
</reference>
<dbReference type="Proteomes" id="UP000184774">
    <property type="component" value="Unassembled WGS sequence"/>
</dbReference>
<dbReference type="Proteomes" id="UP000515264">
    <property type="component" value="Chromosome 1"/>
</dbReference>